<keyword evidence="2" id="KW-0449">Lipoprotein</keyword>
<dbReference type="InterPro" id="IPR002881">
    <property type="entry name" value="DUF58"/>
</dbReference>
<keyword evidence="3" id="KW-1185">Reference proteome</keyword>
<evidence type="ECO:0000313" key="2">
    <source>
        <dbReference type="EMBL" id="BCJ64316.1"/>
    </source>
</evidence>
<protein>
    <submittedName>
        <fullName evidence="2">Lipoprotein</fullName>
    </submittedName>
</protein>
<proteinExistence type="predicted"/>
<sequence>MLTWRAAALVGLGALTLPLWSPAWLGAVLLTGAVLLLALLDLALAASPRHLTAARSGDRTVRLGETATVTLSLHNGSPRRFVGDVRDSWVPSAGARSGADGVAGRPCRVAANPGATATLVTTLTPTRRGDRAAVRLGVRSYGPLRLAFRQRTERPMTPQWTLRVLPRFESRRFLPEKTARLRMLNGATSTRGRGQGTEFDTLREYVTGDDVRSIDWRASARRQDVLVRTWRPERDRRVVCVLDSGRTSAVRLGDEPRLDASIDAALLLAALASRAGDQVDLLAVDTAVRAAVSGARRQVLLTRMVNALAPLQPALVETDFELIVGEVLRRERKRALVVLFTALEPGALGEGLLPVLPRLVARHRVVVATTHDPVLSGLTSAPPARAADVYAAAAAWRALGERDRVRAALARQGVQVVDSPPHLFASQVADTYLLLKAQGRL</sequence>
<reference evidence="2" key="1">
    <citation type="submission" date="2020-08" db="EMBL/GenBank/DDBJ databases">
        <title>Whole genome shotgun sequence of Polymorphospora rubra NBRC 101157.</title>
        <authorList>
            <person name="Komaki H."/>
            <person name="Tamura T."/>
        </authorList>
    </citation>
    <scope>NUCLEOTIDE SEQUENCE</scope>
    <source>
        <strain evidence="2">NBRC 101157</strain>
    </source>
</reference>
<evidence type="ECO:0000313" key="3">
    <source>
        <dbReference type="Proteomes" id="UP000680866"/>
    </source>
</evidence>
<name>A0A810MSV8_9ACTN</name>
<feature type="domain" description="DUF58" evidence="1">
    <location>
        <begin position="202"/>
        <end position="376"/>
    </location>
</feature>
<dbReference type="Proteomes" id="UP000680866">
    <property type="component" value="Chromosome"/>
</dbReference>
<dbReference type="Pfam" id="PF01882">
    <property type="entry name" value="DUF58"/>
    <property type="match status" value="1"/>
</dbReference>
<organism evidence="2 3">
    <name type="scientific">Polymorphospora rubra</name>
    <dbReference type="NCBI Taxonomy" id="338584"/>
    <lineage>
        <taxon>Bacteria</taxon>
        <taxon>Bacillati</taxon>
        <taxon>Actinomycetota</taxon>
        <taxon>Actinomycetes</taxon>
        <taxon>Micromonosporales</taxon>
        <taxon>Micromonosporaceae</taxon>
        <taxon>Polymorphospora</taxon>
    </lineage>
</organism>
<dbReference type="PANTHER" id="PTHR33608">
    <property type="entry name" value="BLL2464 PROTEIN"/>
    <property type="match status" value="1"/>
</dbReference>
<dbReference type="AlphaFoldDB" id="A0A810MSV8"/>
<gene>
    <name evidence="2" type="ORF">Prubr_13370</name>
</gene>
<accession>A0A810MSV8</accession>
<dbReference type="EMBL" id="AP023359">
    <property type="protein sequence ID" value="BCJ64316.1"/>
    <property type="molecule type" value="Genomic_DNA"/>
</dbReference>
<dbReference type="KEGG" id="pry:Prubr_13370"/>
<evidence type="ECO:0000259" key="1">
    <source>
        <dbReference type="Pfam" id="PF01882"/>
    </source>
</evidence>
<dbReference type="PANTHER" id="PTHR33608:SF3">
    <property type="entry name" value="SLR2013 PROTEIN"/>
    <property type="match status" value="1"/>
</dbReference>